<name>A0A9W8AIJ5_9FUNG</name>
<sequence>MSHQSDQWSTAFPRGYTINKAPTLTRSGDHVPEPIRVSEEFDDPLHRLNKQPNYDGVRVNIGQVSAIDPDQIR</sequence>
<dbReference type="AlphaFoldDB" id="A0A9W8AIJ5"/>
<gene>
    <name evidence="1" type="ORF">IWQ62_005545</name>
</gene>
<evidence type="ECO:0000313" key="2">
    <source>
        <dbReference type="Proteomes" id="UP001150925"/>
    </source>
</evidence>
<comment type="caution">
    <text evidence="1">The sequence shown here is derived from an EMBL/GenBank/DDBJ whole genome shotgun (WGS) entry which is preliminary data.</text>
</comment>
<reference evidence="1" key="1">
    <citation type="submission" date="2022-07" db="EMBL/GenBank/DDBJ databases">
        <title>Phylogenomic reconstructions and comparative analyses of Kickxellomycotina fungi.</title>
        <authorList>
            <person name="Reynolds N.K."/>
            <person name="Stajich J.E."/>
            <person name="Barry K."/>
            <person name="Grigoriev I.V."/>
            <person name="Crous P."/>
            <person name="Smith M.E."/>
        </authorList>
    </citation>
    <scope>NUCLEOTIDE SEQUENCE</scope>
    <source>
        <strain evidence="1">RSA 1196</strain>
    </source>
</reference>
<organism evidence="1 2">
    <name type="scientific">Dispira parvispora</name>
    <dbReference type="NCBI Taxonomy" id="1520584"/>
    <lineage>
        <taxon>Eukaryota</taxon>
        <taxon>Fungi</taxon>
        <taxon>Fungi incertae sedis</taxon>
        <taxon>Zoopagomycota</taxon>
        <taxon>Kickxellomycotina</taxon>
        <taxon>Dimargaritomycetes</taxon>
        <taxon>Dimargaritales</taxon>
        <taxon>Dimargaritaceae</taxon>
        <taxon>Dispira</taxon>
    </lineage>
</organism>
<accession>A0A9W8AIJ5</accession>
<proteinExistence type="predicted"/>
<dbReference type="Proteomes" id="UP001150925">
    <property type="component" value="Unassembled WGS sequence"/>
</dbReference>
<feature type="non-terminal residue" evidence="1">
    <location>
        <position position="73"/>
    </location>
</feature>
<dbReference type="EMBL" id="JANBPY010002348">
    <property type="protein sequence ID" value="KAJ1955387.1"/>
    <property type="molecule type" value="Genomic_DNA"/>
</dbReference>
<protein>
    <submittedName>
        <fullName evidence="1">Uncharacterized protein</fullName>
    </submittedName>
</protein>
<keyword evidence="2" id="KW-1185">Reference proteome</keyword>
<evidence type="ECO:0000313" key="1">
    <source>
        <dbReference type="EMBL" id="KAJ1955387.1"/>
    </source>
</evidence>